<dbReference type="Proteomes" id="UP000831701">
    <property type="component" value="Chromosome 16"/>
</dbReference>
<name>A0ACB8VXH2_9TELE</name>
<keyword evidence="2" id="KW-1185">Reference proteome</keyword>
<proteinExistence type="predicted"/>
<comment type="caution">
    <text evidence="1">The sequence shown here is derived from an EMBL/GenBank/DDBJ whole genome shotgun (WGS) entry which is preliminary data.</text>
</comment>
<evidence type="ECO:0000313" key="2">
    <source>
        <dbReference type="Proteomes" id="UP000831701"/>
    </source>
</evidence>
<gene>
    <name evidence="1" type="ORF">L3Q82_002313</name>
</gene>
<reference evidence="1" key="1">
    <citation type="submission" date="2022-04" db="EMBL/GenBank/DDBJ databases">
        <title>Jade perch genome.</title>
        <authorList>
            <person name="Chao B."/>
        </authorList>
    </citation>
    <scope>NUCLEOTIDE SEQUENCE</scope>
    <source>
        <strain evidence="1">CB-2022</strain>
    </source>
</reference>
<sequence>MHICGLLLEPALLATPDSAPSAASCTPPADPPHPVCLAAPEKFSGESGKSGIYGVTSDGTSGGLGYGRVGSRSGHLSEHKGIHTDSITPVRPLVPSSRGFVGFADSGCNAPAIKDAFSNGLNENIKDQLAPHETPEEFEDTNHKGCPEASGSFTDPATHLRQVWKRRCLSAGRNPCSWVAPNWLRRSDSATRWRGPASTAGNLGIGSLTLNGRDLSEPNRFDPEPNPGDYPDISRVPPCYHDLHEVFNKAKATSLPPHRNWDCAIDLFPGAPIPKARLYSISSPEWKALDEYIEASLRSGIIRPLSSPAGAGFFFVGKKDGSLQPCIDYSSLKNITVKNRHTLPLISSAFEQLQQAKIFTTLDLRNAYHLVRIREGGEWKTGFNMPTGHYEYLVMLFDLTNAPAVFQGFINEILQNQVKIDLEKVSAVTNQVQQFLGFANFYRKFIRNFSAMAAPLHALTSPKVPFQWGSRTEEAFQ</sequence>
<protein>
    <submittedName>
        <fullName evidence="1">Uncharacterized protein</fullName>
    </submittedName>
</protein>
<organism evidence="1 2">
    <name type="scientific">Scortum barcoo</name>
    <name type="common">barcoo grunter</name>
    <dbReference type="NCBI Taxonomy" id="214431"/>
    <lineage>
        <taxon>Eukaryota</taxon>
        <taxon>Metazoa</taxon>
        <taxon>Chordata</taxon>
        <taxon>Craniata</taxon>
        <taxon>Vertebrata</taxon>
        <taxon>Euteleostomi</taxon>
        <taxon>Actinopterygii</taxon>
        <taxon>Neopterygii</taxon>
        <taxon>Teleostei</taxon>
        <taxon>Neoteleostei</taxon>
        <taxon>Acanthomorphata</taxon>
        <taxon>Eupercaria</taxon>
        <taxon>Centrarchiformes</taxon>
        <taxon>Terapontoidei</taxon>
        <taxon>Terapontidae</taxon>
        <taxon>Scortum</taxon>
    </lineage>
</organism>
<evidence type="ECO:0000313" key="1">
    <source>
        <dbReference type="EMBL" id="KAI3360402.1"/>
    </source>
</evidence>
<dbReference type="EMBL" id="CM041546">
    <property type="protein sequence ID" value="KAI3360402.1"/>
    <property type="molecule type" value="Genomic_DNA"/>
</dbReference>
<accession>A0ACB8VXH2</accession>